<name>A0ABV6Z092_UNCC1</name>
<dbReference type="InterPro" id="IPR036116">
    <property type="entry name" value="FN3_sf"/>
</dbReference>
<keyword evidence="4" id="KW-0862">Zinc</keyword>
<keyword evidence="9" id="KW-1185">Reference proteome</keyword>
<proteinExistence type="predicted"/>
<dbReference type="PROSITE" id="PS50853">
    <property type="entry name" value="FN3"/>
    <property type="match status" value="1"/>
</dbReference>
<evidence type="ECO:0000256" key="6">
    <source>
        <dbReference type="SAM" id="Phobius"/>
    </source>
</evidence>
<feature type="domain" description="Fibronectin type-III" evidence="7">
    <location>
        <begin position="570"/>
        <end position="664"/>
    </location>
</feature>
<reference evidence="8 9" key="1">
    <citation type="submission" date="2024-09" db="EMBL/GenBank/DDBJ databases">
        <title>Laminarin stimulates single cell rates of sulfate reduction while oxygen inhibits transcriptomic activity in coastal marine sediment.</title>
        <authorList>
            <person name="Lindsay M."/>
            <person name="Orcutt B."/>
            <person name="Emerson D."/>
            <person name="Stepanauskas R."/>
            <person name="D'Angelo T."/>
        </authorList>
    </citation>
    <scope>NUCLEOTIDE SEQUENCE [LARGE SCALE GENOMIC DNA]</scope>
    <source>
        <strain evidence="8">SAG AM-311-K15</strain>
    </source>
</reference>
<dbReference type="Gene3D" id="2.60.40.10">
    <property type="entry name" value="Immunoglobulins"/>
    <property type="match status" value="1"/>
</dbReference>
<evidence type="ECO:0000256" key="2">
    <source>
        <dbReference type="ARBA" id="ARBA00022723"/>
    </source>
</evidence>
<keyword evidence="6" id="KW-0812">Transmembrane</keyword>
<protein>
    <recommendedName>
        <fullName evidence="7">Fibronectin type-III domain-containing protein</fullName>
    </recommendedName>
</protein>
<keyword evidence="6" id="KW-1133">Transmembrane helix</keyword>
<dbReference type="InterPro" id="IPR050728">
    <property type="entry name" value="Zinc_Metalloprotease_M4"/>
</dbReference>
<feature type="transmembrane region" description="Helical" evidence="6">
    <location>
        <begin position="866"/>
        <end position="884"/>
    </location>
</feature>
<evidence type="ECO:0000313" key="9">
    <source>
        <dbReference type="Proteomes" id="UP001594351"/>
    </source>
</evidence>
<sequence>MSKSCQGNQFRIGLLIVCVIFITSGILFGSGDSLWAKTKPEANLKREILVTEVEDSYRSGNMRVSEFDHKPLALYNVNYPVMPDIPERMALQYLEDHAELLKLKKDLSDLRHRVTIETPGSYHVRFDQFLGGYQVYKAEIVVTINRKDVVTFVVNDYKPHATLPKMDRFALPAKQALTTAKQYLQIEGKIRFQSQDMVIYNNRYVNRLAQRITIVPSEKPIGDWEILMDVANGEIFRVEDKSVYASGTGNVFDPDPISSSGATYGTGGYTDDNDADSSDLTNALTAVTLLDITLNGTYYLTGPYAQIVDSEAPYNGVFNQASSDFSCQRAADLFEAVNAYYHIDKSMRYIQVDLGFPYGPYQYSGGVRVDPHGLNGDDNSHYSSATGEIAWGEGGVDDAEDLSVILHELGHAVHDFGTNGGLSQVNGLSEGIGDYWVASYLRSWGSWAPTDPEYQWIFLWDGHNPFWSGRDTNSSLHYPDQLTGNIYTDGAIWSTVLMQIWNDIGRPACDSNLMEALASLGSSSNQQDAANAFIQADMDLHAGANLTAICNWFGLRGYDPAGTGCACASPPAPPTNLGAAVNSGNVDLTWTAGAGATSYSVFRASGTCPQASYQNIDKDITGTSYSDTTANPGGTYAYVVISVDDVNPGCESGNSNCAEATIPICSGNETILFDDDMESGSANWSALVGPNDQGGTAPWAQTTSSSNSPTHSWFCSDEASVKDQLLVTASAINIPASGSVFLSFFHEYDTETGYDGGVLEYSVDGVNWYDILASDGTRIPANPDRFIMNGYNDTLATGFENPLPGRDAWSGASMGYLKTMVNLSDFAGSSVYFRWRMGCDSSVSDVGWAVDDVQVMSCSDAPVPTISLGAILFLLLSLTVLFSIHRSKRSKTIVVTKT</sequence>
<dbReference type="SUPFAM" id="SSF49265">
    <property type="entry name" value="Fibronectin type III"/>
    <property type="match status" value="1"/>
</dbReference>
<keyword evidence="5" id="KW-0482">Metalloprotease</keyword>
<evidence type="ECO:0000256" key="5">
    <source>
        <dbReference type="ARBA" id="ARBA00023049"/>
    </source>
</evidence>
<feature type="transmembrane region" description="Helical" evidence="6">
    <location>
        <begin position="12"/>
        <end position="31"/>
    </location>
</feature>
<evidence type="ECO:0000313" key="8">
    <source>
        <dbReference type="EMBL" id="MFC1851858.1"/>
    </source>
</evidence>
<dbReference type="PANTHER" id="PTHR33794">
    <property type="entry name" value="BACILLOLYSIN"/>
    <property type="match status" value="1"/>
</dbReference>
<dbReference type="Pfam" id="PF07504">
    <property type="entry name" value="FTP"/>
    <property type="match status" value="1"/>
</dbReference>
<dbReference type="InterPro" id="IPR011096">
    <property type="entry name" value="FTP_domain"/>
</dbReference>
<dbReference type="Gene3D" id="2.60.120.260">
    <property type="entry name" value="Galactose-binding domain-like"/>
    <property type="match status" value="1"/>
</dbReference>
<dbReference type="InterPro" id="IPR003961">
    <property type="entry name" value="FN3_dom"/>
</dbReference>
<dbReference type="PANTHER" id="PTHR33794:SF1">
    <property type="entry name" value="BACILLOLYSIN"/>
    <property type="match status" value="1"/>
</dbReference>
<organism evidence="8 9">
    <name type="scientific">candidate division CSSED10-310 bacterium</name>
    <dbReference type="NCBI Taxonomy" id="2855610"/>
    <lineage>
        <taxon>Bacteria</taxon>
        <taxon>Bacteria division CSSED10-310</taxon>
    </lineage>
</organism>
<keyword evidence="6" id="KW-0472">Membrane</keyword>
<comment type="caution">
    <text evidence="8">The sequence shown here is derived from an EMBL/GenBank/DDBJ whole genome shotgun (WGS) entry which is preliminary data.</text>
</comment>
<dbReference type="Proteomes" id="UP001594351">
    <property type="component" value="Unassembled WGS sequence"/>
</dbReference>
<keyword evidence="2" id="KW-0479">Metal-binding</keyword>
<keyword evidence="1" id="KW-0645">Protease</keyword>
<dbReference type="SUPFAM" id="SSF55486">
    <property type="entry name" value="Metalloproteases ('zincins'), catalytic domain"/>
    <property type="match status" value="1"/>
</dbReference>
<dbReference type="InterPro" id="IPR013783">
    <property type="entry name" value="Ig-like_fold"/>
</dbReference>
<evidence type="ECO:0000256" key="4">
    <source>
        <dbReference type="ARBA" id="ARBA00022833"/>
    </source>
</evidence>
<evidence type="ECO:0000259" key="7">
    <source>
        <dbReference type="PROSITE" id="PS50853"/>
    </source>
</evidence>
<evidence type="ECO:0000256" key="3">
    <source>
        <dbReference type="ARBA" id="ARBA00022801"/>
    </source>
</evidence>
<dbReference type="EMBL" id="JBHPBY010000234">
    <property type="protein sequence ID" value="MFC1851858.1"/>
    <property type="molecule type" value="Genomic_DNA"/>
</dbReference>
<evidence type="ECO:0000256" key="1">
    <source>
        <dbReference type="ARBA" id="ARBA00022670"/>
    </source>
</evidence>
<keyword evidence="3" id="KW-0378">Hydrolase</keyword>
<accession>A0ABV6Z092</accession>
<gene>
    <name evidence="8" type="ORF">ACFL27_16830</name>
</gene>